<gene>
    <name evidence="2" type="ORF">EV211_12010</name>
</gene>
<name>A0A4V3CR59_9FIRM</name>
<accession>A0A4V3CR59</accession>
<dbReference type="RefSeq" id="WP_133528578.1">
    <property type="nucleotide sequence ID" value="NZ_SNXO01000020.1"/>
</dbReference>
<evidence type="ECO:0000313" key="2">
    <source>
        <dbReference type="EMBL" id="TDP54602.1"/>
    </source>
</evidence>
<comment type="caution">
    <text evidence="2">The sequence shown here is derived from an EMBL/GenBank/DDBJ whole genome shotgun (WGS) entry which is preliminary data.</text>
</comment>
<dbReference type="OrthoDB" id="1681929at2"/>
<keyword evidence="1" id="KW-1133">Transmembrane helix</keyword>
<evidence type="ECO:0000313" key="3">
    <source>
        <dbReference type="Proteomes" id="UP000295500"/>
    </source>
</evidence>
<dbReference type="AlphaFoldDB" id="A0A4V3CR59"/>
<proteinExistence type="predicted"/>
<protein>
    <submittedName>
        <fullName evidence="2">Uncharacterized protein</fullName>
    </submittedName>
</protein>
<dbReference type="Proteomes" id="UP000295500">
    <property type="component" value="Unassembled WGS sequence"/>
</dbReference>
<keyword evidence="1" id="KW-0472">Membrane</keyword>
<evidence type="ECO:0000256" key="1">
    <source>
        <dbReference type="SAM" id="Phobius"/>
    </source>
</evidence>
<keyword evidence="1" id="KW-0812">Transmembrane</keyword>
<feature type="transmembrane region" description="Helical" evidence="1">
    <location>
        <begin position="6"/>
        <end position="25"/>
    </location>
</feature>
<sequence>MNHTLIIIIGVLLFAIATATLYVIGTQKKIHEDERLMDMLFNNGTMRVRKYLKQNDTITADGVGYVIKNIKAKEFYSKKTAVIANGAGFQEKLIDYMLRNNYVTEDTNDKGETVYRLPPKEGKENE</sequence>
<keyword evidence="3" id="KW-1185">Reference proteome</keyword>
<dbReference type="EMBL" id="SNXO01000020">
    <property type="protein sequence ID" value="TDP54602.1"/>
    <property type="molecule type" value="Genomic_DNA"/>
</dbReference>
<organism evidence="2 3">
    <name type="scientific">Aminicella lysinilytica</name>
    <dbReference type="NCBI Taxonomy" id="433323"/>
    <lineage>
        <taxon>Bacteria</taxon>
        <taxon>Bacillati</taxon>
        <taxon>Bacillota</taxon>
        <taxon>Clostridia</taxon>
        <taxon>Peptostreptococcales</taxon>
        <taxon>Anaerovoracaceae</taxon>
        <taxon>Aminicella</taxon>
    </lineage>
</organism>
<reference evidence="2 3" key="1">
    <citation type="submission" date="2019-03" db="EMBL/GenBank/DDBJ databases">
        <title>Genomic Encyclopedia of Type Strains, Phase IV (KMG-IV): sequencing the most valuable type-strain genomes for metagenomic binning, comparative biology and taxonomic classification.</title>
        <authorList>
            <person name="Goeker M."/>
        </authorList>
    </citation>
    <scope>NUCLEOTIDE SEQUENCE [LARGE SCALE GENOMIC DNA]</scope>
    <source>
        <strain evidence="2 3">DSM 28287</strain>
    </source>
</reference>